<feature type="domain" description="AMIN" evidence="3">
    <location>
        <begin position="34"/>
        <end position="136"/>
    </location>
</feature>
<evidence type="ECO:0000256" key="1">
    <source>
        <dbReference type="SAM" id="MobiDB-lite"/>
    </source>
</evidence>
<dbReference type="AlphaFoldDB" id="A0A915U0H1"/>
<reference evidence="4" key="1">
    <citation type="submission" date="2020-12" db="EMBL/GenBank/DDBJ databases">
        <title>Desulfobium dissulfuricans gen. nov., sp. nov., a novel mesophilic, sulfate-reducing bacterium isolated from a deep-sea hydrothermal vent.</title>
        <authorList>
            <person name="Hashimoto Y."/>
            <person name="Tame A."/>
            <person name="Sawayama S."/>
            <person name="Miyazaki J."/>
            <person name="Takai K."/>
            <person name="Nakagawa S."/>
        </authorList>
    </citation>
    <scope>NUCLEOTIDE SEQUENCE</scope>
    <source>
        <strain evidence="4">GF1</strain>
    </source>
</reference>
<proteinExistence type="predicted"/>
<feature type="chain" id="PRO_5037089277" description="AMIN domain-containing protein" evidence="2">
    <location>
        <begin position="26"/>
        <end position="330"/>
    </location>
</feature>
<evidence type="ECO:0000313" key="5">
    <source>
        <dbReference type="Proteomes" id="UP001063350"/>
    </source>
</evidence>
<evidence type="ECO:0000259" key="3">
    <source>
        <dbReference type="Pfam" id="PF11741"/>
    </source>
</evidence>
<dbReference type="EMBL" id="AP024233">
    <property type="protein sequence ID" value="BCO09194.1"/>
    <property type="molecule type" value="Genomic_DNA"/>
</dbReference>
<feature type="compositionally biased region" description="Basic and acidic residues" evidence="1">
    <location>
        <begin position="181"/>
        <end position="191"/>
    </location>
</feature>
<evidence type="ECO:0000256" key="2">
    <source>
        <dbReference type="SAM" id="SignalP"/>
    </source>
</evidence>
<protein>
    <recommendedName>
        <fullName evidence="3">AMIN domain-containing protein</fullName>
    </recommendedName>
</protein>
<feature type="domain" description="AMIN" evidence="3">
    <location>
        <begin position="212"/>
        <end position="297"/>
    </location>
</feature>
<dbReference type="KEGG" id="ddu:GF1_15700"/>
<dbReference type="Proteomes" id="UP001063350">
    <property type="component" value="Chromosome"/>
</dbReference>
<feature type="signal peptide" evidence="2">
    <location>
        <begin position="1"/>
        <end position="25"/>
    </location>
</feature>
<keyword evidence="5" id="KW-1185">Reference proteome</keyword>
<accession>A0A915U0H1</accession>
<name>A0A915U0H1_9BACT</name>
<dbReference type="Pfam" id="PF11741">
    <property type="entry name" value="AMIN"/>
    <property type="match status" value="2"/>
</dbReference>
<organism evidence="4 5">
    <name type="scientific">Desulfolithobacter dissulfuricans</name>
    <dbReference type="NCBI Taxonomy" id="2795293"/>
    <lineage>
        <taxon>Bacteria</taxon>
        <taxon>Pseudomonadati</taxon>
        <taxon>Thermodesulfobacteriota</taxon>
        <taxon>Desulfobulbia</taxon>
        <taxon>Desulfobulbales</taxon>
        <taxon>Desulfobulbaceae</taxon>
        <taxon>Desulfolithobacter</taxon>
    </lineage>
</organism>
<gene>
    <name evidence="4" type="ORF">GF1_15700</name>
</gene>
<feature type="compositionally biased region" description="Polar residues" evidence="1">
    <location>
        <begin position="144"/>
        <end position="163"/>
    </location>
</feature>
<feature type="region of interest" description="Disordered" evidence="1">
    <location>
        <begin position="144"/>
        <end position="191"/>
    </location>
</feature>
<dbReference type="Gene3D" id="2.60.40.3500">
    <property type="match status" value="2"/>
</dbReference>
<evidence type="ECO:0000313" key="4">
    <source>
        <dbReference type="EMBL" id="BCO09194.1"/>
    </source>
</evidence>
<dbReference type="InterPro" id="IPR021731">
    <property type="entry name" value="AMIN_dom"/>
</dbReference>
<sequence length="330" mass="37280">MYMKNYPCTVITLLVAVLLPAVLFAATDSAVLEDIRFEKSAADAEQVIFSLDRSTIPRVFAIKGKKPRVVFDFPATRPATSLAHQIQTSGRYIERIRIGIHNKPQLKTRVVLDLRPGQHLDFDQQFLPEKHQLILQVFTEESTTTAVDHTPPADQTTQKTTTRPPDLVPKPESAAAAIPRDPARKVKETKTKEGTKIFHPPNAAVMPTLTGVEFDTSRSRGEMILFKLNGFYPPRVFGIAEGLPRVVCDFKDTRLDKSVQRLIKANGRYVKSIRTGRHEDRIRVVLDLKQGNNYDLQQVFFKEDNLFVLIVNTLDNAPSTAEIEKPLQRR</sequence>
<keyword evidence="2" id="KW-0732">Signal</keyword>